<protein>
    <submittedName>
        <fullName evidence="1">Uncharacterized protein</fullName>
    </submittedName>
</protein>
<accession>A0A564ZJ70</accession>
<dbReference type="EMBL" id="CABIKM010000015">
    <property type="protein sequence ID" value="VUZ84588.1"/>
    <property type="molecule type" value="Genomic_DNA"/>
</dbReference>
<gene>
    <name evidence="1" type="ORF">MELA_00961</name>
</gene>
<evidence type="ECO:0000313" key="1">
    <source>
        <dbReference type="EMBL" id="VUZ84588.1"/>
    </source>
</evidence>
<reference evidence="1 2" key="1">
    <citation type="submission" date="2019-07" db="EMBL/GenBank/DDBJ databases">
        <authorList>
            <person name="Cremers G."/>
        </authorList>
    </citation>
    <scope>NUCLEOTIDE SEQUENCE [LARGE SCALE GENOMIC DNA]</scope>
</reference>
<keyword evidence="2" id="KW-1185">Reference proteome</keyword>
<sequence length="152" mass="15916">MLLNIVNLRYTDTPIFVDVGQIVAAYQVQVAGSAAGTIIPGGGAANPSFFSLGTAGSFMDRPTITHTPLTGSAFLRTLMTPIPPVRLFELIDAGYAADLLVLVAIQEITGGTCVGRSSFSGSGLVAGRPAACHSHRERYVPPGWSVCRRSLP</sequence>
<name>A0A564ZJ70_9BACT</name>
<dbReference type="AlphaFoldDB" id="A0A564ZJ70"/>
<proteinExistence type="predicted"/>
<dbReference type="Proteomes" id="UP000334340">
    <property type="component" value="Unassembled WGS sequence"/>
</dbReference>
<organism evidence="1 2">
    <name type="scientific">Candidatus Methylomirabilis lanthanidiphila</name>
    <dbReference type="NCBI Taxonomy" id="2211376"/>
    <lineage>
        <taxon>Bacteria</taxon>
        <taxon>Candidatus Methylomirabilota</taxon>
        <taxon>Candidatus Methylomirabilia</taxon>
        <taxon>Candidatus Methylomirabilales</taxon>
        <taxon>Candidatus Methylomirabilaceae</taxon>
        <taxon>Candidatus Methylomirabilis</taxon>
    </lineage>
</organism>
<evidence type="ECO:0000313" key="2">
    <source>
        <dbReference type="Proteomes" id="UP000334340"/>
    </source>
</evidence>